<proteinExistence type="predicted"/>
<dbReference type="EMBL" id="JBHRSK010000004">
    <property type="protein sequence ID" value="MFC2968317.1"/>
    <property type="molecule type" value="Genomic_DNA"/>
</dbReference>
<organism evidence="1 2">
    <name type="scientific">Acidimangrovimonas pyrenivorans</name>
    <dbReference type="NCBI Taxonomy" id="2030798"/>
    <lineage>
        <taxon>Bacteria</taxon>
        <taxon>Pseudomonadati</taxon>
        <taxon>Pseudomonadota</taxon>
        <taxon>Alphaproteobacteria</taxon>
        <taxon>Rhodobacterales</taxon>
        <taxon>Paracoccaceae</taxon>
        <taxon>Acidimangrovimonas</taxon>
    </lineage>
</organism>
<dbReference type="Proteomes" id="UP001595443">
    <property type="component" value="Unassembled WGS sequence"/>
</dbReference>
<reference evidence="2" key="1">
    <citation type="journal article" date="2019" name="Int. J. Syst. Evol. Microbiol.">
        <title>The Global Catalogue of Microorganisms (GCM) 10K type strain sequencing project: providing services to taxonomists for standard genome sequencing and annotation.</title>
        <authorList>
            <consortium name="The Broad Institute Genomics Platform"/>
            <consortium name="The Broad Institute Genome Sequencing Center for Infectious Disease"/>
            <person name="Wu L."/>
            <person name="Ma J."/>
        </authorList>
    </citation>
    <scope>NUCLEOTIDE SEQUENCE [LARGE SCALE GENOMIC DNA]</scope>
    <source>
        <strain evidence="2">KCTC 62192</strain>
    </source>
</reference>
<accession>A0ABV7AH47</accession>
<keyword evidence="2" id="KW-1185">Reference proteome</keyword>
<comment type="caution">
    <text evidence="1">The sequence shown here is derived from an EMBL/GenBank/DDBJ whole genome shotgun (WGS) entry which is preliminary data.</text>
</comment>
<evidence type="ECO:0000313" key="2">
    <source>
        <dbReference type="Proteomes" id="UP001595443"/>
    </source>
</evidence>
<evidence type="ECO:0000313" key="1">
    <source>
        <dbReference type="EMBL" id="MFC2968317.1"/>
    </source>
</evidence>
<dbReference type="RefSeq" id="WP_377832984.1">
    <property type="nucleotide sequence ID" value="NZ_JBHRSK010000004.1"/>
</dbReference>
<protein>
    <submittedName>
        <fullName evidence="1">Uncharacterized protein</fullName>
    </submittedName>
</protein>
<gene>
    <name evidence="1" type="ORF">ACFOES_09440</name>
</gene>
<name>A0ABV7AH47_9RHOB</name>
<sequence>MSTIGHNRGPALEPGQSWRKHCWTRARAELLPKTMPIEIVRMRVKRAAELGLDYTTYASLRAASGHDVVAFLFSSNALRLLPPRPALPGDRAEKLGAMRDCLRIALAQAPLQVQAALAAAAPAIDAAHRAPDALASWGTARQALRAALDPAKLPGDRVILVGDMALEREWCAAAGLAGYLPAERYFATA</sequence>